<dbReference type="PANTHER" id="PTHR22939:SF129">
    <property type="entry name" value="SERINE PROTEASE HTRA2, MITOCHONDRIAL"/>
    <property type="match status" value="1"/>
</dbReference>
<evidence type="ECO:0000313" key="11">
    <source>
        <dbReference type="EMBL" id="XBS89674.1"/>
    </source>
</evidence>
<evidence type="ECO:0000256" key="7">
    <source>
        <dbReference type="PIRSR" id="PIRSR611782-1"/>
    </source>
</evidence>
<keyword evidence="5 11" id="KW-0378">Hydrolase</keyword>
<dbReference type="InterPro" id="IPR011782">
    <property type="entry name" value="Pept_S1C_Do"/>
</dbReference>
<dbReference type="SMART" id="SM00228">
    <property type="entry name" value="PDZ"/>
    <property type="match status" value="2"/>
</dbReference>
<keyword evidence="6" id="KW-0720">Serine protease</keyword>
<keyword evidence="3 9" id="KW-0732">Signal</keyword>
<dbReference type="AlphaFoldDB" id="A0AAU7QJW2"/>
<proteinExistence type="inferred from homology"/>
<feature type="chain" id="PRO_5043627464" evidence="9">
    <location>
        <begin position="31"/>
        <end position="471"/>
    </location>
</feature>
<dbReference type="Gene3D" id="2.40.10.120">
    <property type="match status" value="1"/>
</dbReference>
<dbReference type="SUPFAM" id="SSF50494">
    <property type="entry name" value="Trypsin-like serine proteases"/>
    <property type="match status" value="1"/>
</dbReference>
<dbReference type="SUPFAM" id="SSF50156">
    <property type="entry name" value="PDZ domain-like"/>
    <property type="match status" value="2"/>
</dbReference>
<feature type="domain" description="PDZ" evidence="10">
    <location>
        <begin position="271"/>
        <end position="362"/>
    </location>
</feature>
<name>A0AAU7QJW2_9GAMM</name>
<dbReference type="Gene3D" id="2.30.42.10">
    <property type="match status" value="2"/>
</dbReference>
<evidence type="ECO:0000256" key="1">
    <source>
        <dbReference type="ARBA" id="ARBA00010541"/>
    </source>
</evidence>
<dbReference type="GO" id="GO:0004252">
    <property type="term" value="F:serine-type endopeptidase activity"/>
    <property type="evidence" value="ECO:0007669"/>
    <property type="project" value="InterPro"/>
</dbReference>
<dbReference type="InterPro" id="IPR001478">
    <property type="entry name" value="PDZ"/>
</dbReference>
<evidence type="ECO:0000256" key="8">
    <source>
        <dbReference type="PIRSR" id="PIRSR611782-2"/>
    </source>
</evidence>
<feature type="binding site" evidence="8">
    <location>
        <position position="143"/>
    </location>
    <ligand>
        <name>substrate</name>
    </ligand>
</feature>
<sequence>MSHSSSRPARWLGGALAALFVALAPLAGHAASLPAAVDGQPMPSLAPMLTRVTPAVVNISTTTRVPVRDAYFDDPMMRRFFGLPSAPRERVEQSLGSGVIVDAAKGYVLTNNHVVGGADDISVTLQDGRTFKGKLVGTDAPTDVAVVQIPAQKLQALPLADSSRLQVGDYVVAVGDPFGLGQTVTAGIVSALGRSGLGSNASGRNFSGVGGYQNFIQTDASINPGNSGGALVNLRGELVGINTMIFSPSGGNVGIGFAIPSNLTSEVMAQLLAHGKVQRGSLGVQTQLITPRIASALQLKDRDGVLVTGVRDGSAAERAGLQAGDVLTTLNGKPLHTVQELNNAEGLLPLGSTLRLGVLREGKLSEVSATLTAEKLATAEGGELDPRLAGVRFSELSQEQRNQGWYGVAVSAVQPGSRAARAGLSTDDVVIGVGSQRITSLHVLRGLAGVKPRQLVLVVAGDDGTRYVVIN</sequence>
<evidence type="ECO:0000256" key="4">
    <source>
        <dbReference type="ARBA" id="ARBA00022737"/>
    </source>
</evidence>
<dbReference type="PANTHER" id="PTHR22939">
    <property type="entry name" value="SERINE PROTEASE FAMILY S1C HTRA-RELATED"/>
    <property type="match status" value="1"/>
</dbReference>
<evidence type="ECO:0000259" key="10">
    <source>
        <dbReference type="PROSITE" id="PS50106"/>
    </source>
</evidence>
<keyword evidence="2" id="KW-0645">Protease</keyword>
<protein>
    <submittedName>
        <fullName evidence="11">Do family serine endopeptidase</fullName>
        <ecNumber evidence="11">3.4.21.107</ecNumber>
    </submittedName>
</protein>
<dbReference type="PRINTS" id="PR00834">
    <property type="entry name" value="PROTEASES2C"/>
</dbReference>
<evidence type="ECO:0000256" key="2">
    <source>
        <dbReference type="ARBA" id="ARBA00022670"/>
    </source>
</evidence>
<dbReference type="PROSITE" id="PS50106">
    <property type="entry name" value="PDZ"/>
    <property type="match status" value="1"/>
</dbReference>
<feature type="signal peptide" evidence="9">
    <location>
        <begin position="1"/>
        <end position="30"/>
    </location>
</feature>
<dbReference type="InterPro" id="IPR001940">
    <property type="entry name" value="Peptidase_S1C"/>
</dbReference>
<dbReference type="NCBIfam" id="TIGR02037">
    <property type="entry name" value="degP_htrA_DO"/>
    <property type="match status" value="1"/>
</dbReference>
<feature type="binding site" evidence="8">
    <location>
        <begin position="225"/>
        <end position="227"/>
    </location>
    <ligand>
        <name>substrate</name>
    </ligand>
</feature>
<feature type="active site" description="Charge relay system" evidence="7">
    <location>
        <position position="227"/>
    </location>
</feature>
<feature type="active site" description="Charge relay system" evidence="7">
    <location>
        <position position="143"/>
    </location>
</feature>
<evidence type="ECO:0000256" key="6">
    <source>
        <dbReference type="ARBA" id="ARBA00022825"/>
    </source>
</evidence>
<evidence type="ECO:0000256" key="5">
    <source>
        <dbReference type="ARBA" id="ARBA00022801"/>
    </source>
</evidence>
<evidence type="ECO:0000256" key="3">
    <source>
        <dbReference type="ARBA" id="ARBA00022729"/>
    </source>
</evidence>
<feature type="active site" description="Charge relay system" evidence="7">
    <location>
        <position position="113"/>
    </location>
</feature>
<dbReference type="FunFam" id="2.40.10.10:FF:000001">
    <property type="entry name" value="Periplasmic serine protease DegS"/>
    <property type="match status" value="1"/>
</dbReference>
<dbReference type="GO" id="GO:0006515">
    <property type="term" value="P:protein quality control for misfolded or incompletely synthesized proteins"/>
    <property type="evidence" value="ECO:0007669"/>
    <property type="project" value="TreeGrafter"/>
</dbReference>
<dbReference type="GO" id="GO:0042597">
    <property type="term" value="C:periplasmic space"/>
    <property type="evidence" value="ECO:0007669"/>
    <property type="project" value="TreeGrafter"/>
</dbReference>
<keyword evidence="4" id="KW-0677">Repeat</keyword>
<dbReference type="Pfam" id="PF13180">
    <property type="entry name" value="PDZ_2"/>
    <property type="match status" value="1"/>
</dbReference>
<gene>
    <name evidence="11" type="ORF">ABNK63_14925</name>
</gene>
<comment type="similarity">
    <text evidence="1">Belongs to the peptidase S1C family.</text>
</comment>
<dbReference type="EMBL" id="CP157948">
    <property type="protein sequence ID" value="XBS89674.1"/>
    <property type="molecule type" value="Genomic_DNA"/>
</dbReference>
<organism evidence="11">
    <name type="scientific">Rhodanobacter sp. IGA1.0</name>
    <dbReference type="NCBI Taxonomy" id="3158582"/>
    <lineage>
        <taxon>Bacteria</taxon>
        <taxon>Pseudomonadati</taxon>
        <taxon>Pseudomonadota</taxon>
        <taxon>Gammaproteobacteria</taxon>
        <taxon>Lysobacterales</taxon>
        <taxon>Rhodanobacteraceae</taxon>
        <taxon>Rhodanobacter</taxon>
    </lineage>
</organism>
<dbReference type="RefSeq" id="WP_350016082.1">
    <property type="nucleotide sequence ID" value="NZ_CP157948.1"/>
</dbReference>
<evidence type="ECO:0000256" key="9">
    <source>
        <dbReference type="SAM" id="SignalP"/>
    </source>
</evidence>
<dbReference type="InterPro" id="IPR036034">
    <property type="entry name" value="PDZ_sf"/>
</dbReference>
<dbReference type="EC" id="3.4.21.107" evidence="11"/>
<accession>A0AAU7QJW2</accession>
<reference evidence="11" key="1">
    <citation type="submission" date="2024-06" db="EMBL/GenBank/DDBJ databases">
        <authorList>
            <person name="Sun Y."/>
        </authorList>
    </citation>
    <scope>NUCLEOTIDE SEQUENCE</scope>
    <source>
        <strain evidence="11">IGA1.0</strain>
    </source>
</reference>
<dbReference type="Pfam" id="PF13365">
    <property type="entry name" value="Trypsin_2"/>
    <property type="match status" value="1"/>
</dbReference>
<dbReference type="InterPro" id="IPR009003">
    <property type="entry name" value="Peptidase_S1_PA"/>
</dbReference>
<feature type="binding site" evidence="8">
    <location>
        <position position="113"/>
    </location>
    <ligand>
        <name>substrate</name>
    </ligand>
</feature>